<keyword evidence="2" id="KW-0064">Aspartyl protease</keyword>
<dbReference type="Proteomes" id="UP000075243">
    <property type="component" value="Unassembled WGS sequence"/>
</dbReference>
<dbReference type="Pfam" id="PF00077">
    <property type="entry name" value="RVP"/>
    <property type="match status" value="1"/>
</dbReference>
<evidence type="ECO:0000256" key="6">
    <source>
        <dbReference type="SAM" id="Coils"/>
    </source>
</evidence>
<keyword evidence="5" id="KW-0862">Zinc</keyword>
<name>A0A151RPY3_CAJCA</name>
<evidence type="ECO:0000256" key="5">
    <source>
        <dbReference type="PROSITE-ProRule" id="PRU00047"/>
    </source>
</evidence>
<dbReference type="GO" id="GO:0008270">
    <property type="term" value="F:zinc ion binding"/>
    <property type="evidence" value="ECO:0007669"/>
    <property type="project" value="UniProtKB-KW"/>
</dbReference>
<feature type="domain" description="CCHC-type" evidence="8">
    <location>
        <begin position="92"/>
        <end position="106"/>
    </location>
</feature>
<dbReference type="GO" id="GO:0006508">
    <property type="term" value="P:proteolysis"/>
    <property type="evidence" value="ECO:0007669"/>
    <property type="project" value="UniProtKB-KW"/>
</dbReference>
<dbReference type="Gene3D" id="3.10.10.10">
    <property type="entry name" value="HIV Type 1 Reverse Transcriptase, subunit A, domain 1"/>
    <property type="match status" value="1"/>
</dbReference>
<evidence type="ECO:0000313" key="9">
    <source>
        <dbReference type="EMBL" id="KYP44595.1"/>
    </source>
</evidence>
<evidence type="ECO:0000259" key="8">
    <source>
        <dbReference type="PROSITE" id="PS50158"/>
    </source>
</evidence>
<sequence>MKLEKQMKRQKESGIKELGNFCAQYGYEGLVPPSRKIKKKFRKPFKRRNNFVKKNNSPFRKKKFSNNNNNNNNNKNFTKKPNFSNKNKGIVCFKCGRYGHMKKDCRVKEKINNLNMTNELKEQIEKILLYESESEEETSEEEYLENIETSSEEESECECEENPCSCAFNINVINAEIKIALEMVDKITNEEDKIEYLNKLKDLILEENRDESTSKPKFEGYDFAQIVKKASLKEIPVTINDLQKEIKDLKTEIINIKTQMIEITQENYQQKEQIKEILEKLNTQPSIIENQPSISQIKISQQKWHIKISLKIGKNFHKDFIALVDSGADLNCLREGMIPTQYYEKTVQKVRAANSNKLKVKYKLSNAHICNKGKYKKLIRPSKSPWSCAAFYVQNASEIERGEPRMVINYKPLNKALKWIRYPLPNKSELINRIYNATIFSKFDMKSGYYQIKVKESEKLRKNPKPWTPELTRIVQEVKAQVKTLPCLGIPHPEAQLIVETDASDQGYGGILKQKIDNHPEQIIKYHSGIWNPAQSKYSTIKKEILSIVLCMNKFQHDLINKKFLLRIDCKSAKEVLEKDVKNLVSKQIFARWQSLISYDFSPSYLNQTRKLPNTLKTPLENKFTVLAHTPKTPEKATSSTTKNIPKEFHILENCEHVVTLEDHWTEEDPWKIMQSLAPPKWSWIPKNENLKKNKKFYQFILIDTGSVEITPVSDTRDPSIVNYSKLRIIKVLSYLDWKTHPFTEKTFSRPFDPPSYSYFDYQKAWSYILLENNPKHSWYISFKNELPSSIPNWFVDWFFKISPVQSIIPENVLTIYRKYKVLTPNELPHLRLIKFCSAMGISWLMAHLLEIHQHKEETYPKTICRKTKVFWWKKFEVKYVEDRFQKWKTMGLQTSSYKVQPKLKIGESLTSENLEKISSSKEEKTLLKKKLMEALSSLGSDSEDEEEVEDCYAIQMAQKPEEDEEIDFLNL</sequence>
<feature type="coiled-coil region" evidence="6">
    <location>
        <begin position="232"/>
        <end position="281"/>
    </location>
</feature>
<keyword evidence="5" id="KW-0863">Zinc-finger</keyword>
<dbReference type="Gramene" id="C.cajan_30619.t">
    <property type="protein sequence ID" value="C.cajan_30619.t"/>
    <property type="gene ID" value="C.cajan_30619"/>
</dbReference>
<dbReference type="InterPro" id="IPR043128">
    <property type="entry name" value="Rev_trsase/Diguanyl_cyclase"/>
</dbReference>
<dbReference type="PROSITE" id="PS50158">
    <property type="entry name" value="ZF_CCHC"/>
    <property type="match status" value="1"/>
</dbReference>
<dbReference type="SUPFAM" id="SSF56672">
    <property type="entry name" value="DNA/RNA polymerases"/>
    <property type="match status" value="1"/>
</dbReference>
<evidence type="ECO:0000256" key="2">
    <source>
        <dbReference type="ARBA" id="ARBA00022750"/>
    </source>
</evidence>
<keyword evidence="3" id="KW-0378">Hydrolase</keyword>
<dbReference type="InterPro" id="IPR041577">
    <property type="entry name" value="RT_RNaseH_2"/>
</dbReference>
<dbReference type="SUPFAM" id="SSF57756">
    <property type="entry name" value="Retrovirus zinc finger-like domains"/>
    <property type="match status" value="1"/>
</dbReference>
<dbReference type="AlphaFoldDB" id="A0A151RPY3"/>
<dbReference type="EMBL" id="KQ483620">
    <property type="protein sequence ID" value="KYP44595.1"/>
    <property type="molecule type" value="Genomic_DNA"/>
</dbReference>
<feature type="region of interest" description="Disordered" evidence="7">
    <location>
        <begin position="46"/>
        <end position="82"/>
    </location>
</feature>
<keyword evidence="4" id="KW-0238">DNA-binding</keyword>
<dbReference type="Pfam" id="PF17919">
    <property type="entry name" value="RT_RNaseH_2"/>
    <property type="match status" value="1"/>
</dbReference>
<dbReference type="InterPro" id="IPR018061">
    <property type="entry name" value="Retropepsins"/>
</dbReference>
<evidence type="ECO:0000256" key="1">
    <source>
        <dbReference type="ARBA" id="ARBA00022670"/>
    </source>
</evidence>
<dbReference type="SMART" id="SM00343">
    <property type="entry name" value="ZnF_C2HC"/>
    <property type="match status" value="1"/>
</dbReference>
<dbReference type="InterPro" id="IPR043502">
    <property type="entry name" value="DNA/RNA_pol_sf"/>
</dbReference>
<accession>A0A151RPY3</accession>
<gene>
    <name evidence="9" type="ORF">KK1_033874</name>
</gene>
<evidence type="ECO:0000256" key="4">
    <source>
        <dbReference type="ARBA" id="ARBA00023125"/>
    </source>
</evidence>
<keyword evidence="1" id="KW-0645">Protease</keyword>
<reference evidence="9" key="1">
    <citation type="journal article" date="2012" name="Nat. Biotechnol.">
        <title>Draft genome sequence of pigeonpea (Cajanus cajan), an orphan legume crop of resource-poor farmers.</title>
        <authorList>
            <person name="Varshney R.K."/>
            <person name="Chen W."/>
            <person name="Li Y."/>
            <person name="Bharti A.K."/>
            <person name="Saxena R.K."/>
            <person name="Schlueter J.A."/>
            <person name="Donoghue M.T."/>
            <person name="Azam S."/>
            <person name="Fan G."/>
            <person name="Whaley A.M."/>
            <person name="Farmer A.D."/>
            <person name="Sheridan J."/>
            <person name="Iwata A."/>
            <person name="Tuteja R."/>
            <person name="Penmetsa R.V."/>
            <person name="Wu W."/>
            <person name="Upadhyaya H.D."/>
            <person name="Yang S.P."/>
            <person name="Shah T."/>
            <person name="Saxena K.B."/>
            <person name="Michael T."/>
            <person name="McCombie W.R."/>
            <person name="Yang B."/>
            <person name="Zhang G."/>
            <person name="Yang H."/>
            <person name="Wang J."/>
            <person name="Spillane C."/>
            <person name="Cook D.R."/>
            <person name="May G.D."/>
            <person name="Xu X."/>
            <person name="Jackson S.A."/>
        </authorList>
    </citation>
    <scope>NUCLEOTIDE SEQUENCE [LARGE SCALE GENOMIC DNA]</scope>
</reference>
<keyword evidence="6" id="KW-0175">Coiled coil</keyword>
<keyword evidence="10" id="KW-1185">Reference proteome</keyword>
<feature type="compositionally biased region" description="Low complexity" evidence="7">
    <location>
        <begin position="65"/>
        <end position="82"/>
    </location>
</feature>
<evidence type="ECO:0000256" key="7">
    <source>
        <dbReference type="SAM" id="MobiDB-lite"/>
    </source>
</evidence>
<dbReference type="CDD" id="cd09274">
    <property type="entry name" value="RNase_HI_RT_Ty3"/>
    <property type="match status" value="1"/>
</dbReference>
<dbReference type="GO" id="GO:0003677">
    <property type="term" value="F:DNA binding"/>
    <property type="evidence" value="ECO:0007669"/>
    <property type="project" value="UniProtKB-KW"/>
</dbReference>
<protein>
    <submittedName>
        <fullName evidence="9">Polyprotein</fullName>
    </submittedName>
</protein>
<keyword evidence="5" id="KW-0479">Metal-binding</keyword>
<dbReference type="Pfam" id="PF00098">
    <property type="entry name" value="zf-CCHC"/>
    <property type="match status" value="1"/>
</dbReference>
<dbReference type="Gene3D" id="3.30.70.270">
    <property type="match status" value="1"/>
</dbReference>
<dbReference type="InterPro" id="IPR036875">
    <property type="entry name" value="Znf_CCHC_sf"/>
</dbReference>
<dbReference type="InterPro" id="IPR001878">
    <property type="entry name" value="Znf_CCHC"/>
</dbReference>
<dbReference type="PANTHER" id="PTHR48434">
    <property type="entry name" value="(RAPE) HYPOTHETICAL PROTEIN"/>
    <property type="match status" value="1"/>
</dbReference>
<evidence type="ECO:0000256" key="3">
    <source>
        <dbReference type="ARBA" id="ARBA00022801"/>
    </source>
</evidence>
<evidence type="ECO:0000313" key="10">
    <source>
        <dbReference type="Proteomes" id="UP000075243"/>
    </source>
</evidence>
<dbReference type="Gene3D" id="4.10.60.10">
    <property type="entry name" value="Zinc finger, CCHC-type"/>
    <property type="match status" value="1"/>
</dbReference>
<dbReference type="GO" id="GO:0004190">
    <property type="term" value="F:aspartic-type endopeptidase activity"/>
    <property type="evidence" value="ECO:0007669"/>
    <property type="project" value="UniProtKB-KW"/>
</dbReference>
<proteinExistence type="predicted"/>
<dbReference type="PANTHER" id="PTHR48434:SF1">
    <property type="entry name" value="(RAPE) HYPOTHETICAL PROTEIN"/>
    <property type="match status" value="1"/>
</dbReference>
<organism evidence="9 10">
    <name type="scientific">Cajanus cajan</name>
    <name type="common">Pigeon pea</name>
    <name type="synonym">Cajanus indicus</name>
    <dbReference type="NCBI Taxonomy" id="3821"/>
    <lineage>
        <taxon>Eukaryota</taxon>
        <taxon>Viridiplantae</taxon>
        <taxon>Streptophyta</taxon>
        <taxon>Embryophyta</taxon>
        <taxon>Tracheophyta</taxon>
        <taxon>Spermatophyta</taxon>
        <taxon>Magnoliopsida</taxon>
        <taxon>eudicotyledons</taxon>
        <taxon>Gunneridae</taxon>
        <taxon>Pentapetalae</taxon>
        <taxon>rosids</taxon>
        <taxon>fabids</taxon>
        <taxon>Fabales</taxon>
        <taxon>Fabaceae</taxon>
        <taxon>Papilionoideae</taxon>
        <taxon>50 kb inversion clade</taxon>
        <taxon>NPAAA clade</taxon>
        <taxon>indigoferoid/millettioid clade</taxon>
        <taxon>Phaseoleae</taxon>
        <taxon>Cajanus</taxon>
    </lineage>
</organism>